<sequence>MRPANPSPSSSLPTSSGGHLPLALLRQYVAGTLTPASQHAVEAHTLGCPYCAEVLEGLSMTDLATTDKALSQLQQRLRTRIEEEEPRQAPIAWQRLSTIAAAVLLFVLVGAVGWLGQQKFKTRHSTREVATVTVRPSTQPADAPLAAPAAAAPSIPQAAPADIAMAPRSASKPRSALLAKSARPSTAETATLMKASELQSVADSISTEPRDMVAQASVARSASTPDSVLAPIAQEAKTKHEEVAVAAAPQNAAAVRFRRAAPAARPNTRLITGRIIDQQSGQALPGATILVRGTNIGTSTGPDGRFSLAVPKNIDALTVSSIGYETQQKNLANDTTLTLALAANTKALSEVVMVESGSKRKGQMPAPPPVAPMPVGGFPAFEEYLKKELHYPEEAESKHLEGTVKLEFTVTVEGKIENLKVVSGLSKECDAEALRLVQEGPSWRPAIIKGRPAAQKVRVNVPFMVK</sequence>
<keyword evidence="3" id="KW-0813">Transport</keyword>
<name>A0ABQ1TTP1_9BACT</name>
<evidence type="ECO:0000259" key="11">
    <source>
        <dbReference type="PROSITE" id="PS52015"/>
    </source>
</evidence>
<evidence type="ECO:0000313" key="13">
    <source>
        <dbReference type="Proteomes" id="UP000632273"/>
    </source>
</evidence>
<dbReference type="SUPFAM" id="SSF49464">
    <property type="entry name" value="Carboxypeptidase regulatory domain-like"/>
    <property type="match status" value="1"/>
</dbReference>
<evidence type="ECO:0000313" key="12">
    <source>
        <dbReference type="EMBL" id="GGF03123.1"/>
    </source>
</evidence>
<evidence type="ECO:0000256" key="1">
    <source>
        <dbReference type="ARBA" id="ARBA00004383"/>
    </source>
</evidence>
<keyword evidence="4" id="KW-1003">Cell membrane</keyword>
<dbReference type="InterPro" id="IPR003538">
    <property type="entry name" value="TonB"/>
</dbReference>
<comment type="subcellular location">
    <subcellularLocation>
        <location evidence="1">Cell inner membrane</location>
        <topology evidence="1">Single-pass membrane protein</topology>
        <orientation evidence="1">Periplasmic side</orientation>
    </subcellularLocation>
</comment>
<dbReference type="RefSeq" id="WP_188812214.1">
    <property type="nucleotide sequence ID" value="NZ_BMHT01000002.1"/>
</dbReference>
<evidence type="ECO:0000256" key="8">
    <source>
        <dbReference type="ARBA" id="ARBA00022989"/>
    </source>
</evidence>
<accession>A0ABQ1TTP1</accession>
<evidence type="ECO:0000256" key="4">
    <source>
        <dbReference type="ARBA" id="ARBA00022475"/>
    </source>
</evidence>
<dbReference type="Pfam" id="PF13715">
    <property type="entry name" value="CarbopepD_reg_2"/>
    <property type="match status" value="1"/>
</dbReference>
<dbReference type="PANTHER" id="PTHR33446:SF2">
    <property type="entry name" value="PROTEIN TONB"/>
    <property type="match status" value="1"/>
</dbReference>
<keyword evidence="9 10" id="KW-0472">Membrane</keyword>
<dbReference type="PANTHER" id="PTHR33446">
    <property type="entry name" value="PROTEIN TONB-RELATED"/>
    <property type="match status" value="1"/>
</dbReference>
<dbReference type="Gene3D" id="2.60.40.1120">
    <property type="entry name" value="Carboxypeptidase-like, regulatory domain"/>
    <property type="match status" value="1"/>
</dbReference>
<dbReference type="PROSITE" id="PS52015">
    <property type="entry name" value="TONB_CTD"/>
    <property type="match status" value="1"/>
</dbReference>
<dbReference type="Pfam" id="PF13490">
    <property type="entry name" value="zf-HC2"/>
    <property type="match status" value="1"/>
</dbReference>
<keyword evidence="7" id="KW-0653">Protein transport</keyword>
<dbReference type="PRINTS" id="PR01374">
    <property type="entry name" value="TONBPROTEIN"/>
</dbReference>
<evidence type="ECO:0000256" key="10">
    <source>
        <dbReference type="SAM" id="Phobius"/>
    </source>
</evidence>
<dbReference type="SUPFAM" id="SSF74653">
    <property type="entry name" value="TolA/TonB C-terminal domain"/>
    <property type="match status" value="1"/>
</dbReference>
<evidence type="ECO:0000256" key="7">
    <source>
        <dbReference type="ARBA" id="ARBA00022927"/>
    </source>
</evidence>
<comment type="similarity">
    <text evidence="2">Belongs to the TonB family.</text>
</comment>
<keyword evidence="12" id="KW-0176">Collagen</keyword>
<evidence type="ECO:0000256" key="5">
    <source>
        <dbReference type="ARBA" id="ARBA00022519"/>
    </source>
</evidence>
<dbReference type="InterPro" id="IPR006260">
    <property type="entry name" value="TonB/TolA_C"/>
</dbReference>
<dbReference type="Proteomes" id="UP000632273">
    <property type="component" value="Unassembled WGS sequence"/>
</dbReference>
<feature type="domain" description="TonB C-terminal" evidence="11">
    <location>
        <begin position="376"/>
        <end position="466"/>
    </location>
</feature>
<dbReference type="Pfam" id="PF03544">
    <property type="entry name" value="TonB_C"/>
    <property type="match status" value="1"/>
</dbReference>
<protein>
    <submittedName>
        <fullName evidence="12">Collagen-binding protein</fullName>
    </submittedName>
</protein>
<evidence type="ECO:0000256" key="2">
    <source>
        <dbReference type="ARBA" id="ARBA00006555"/>
    </source>
</evidence>
<feature type="transmembrane region" description="Helical" evidence="10">
    <location>
        <begin position="96"/>
        <end position="116"/>
    </location>
</feature>
<dbReference type="Gene3D" id="3.30.1150.10">
    <property type="match status" value="1"/>
</dbReference>
<proteinExistence type="inferred from homology"/>
<dbReference type="InterPro" id="IPR051045">
    <property type="entry name" value="TonB-dependent_transducer"/>
</dbReference>
<keyword evidence="6 10" id="KW-0812">Transmembrane</keyword>
<evidence type="ECO:0000256" key="3">
    <source>
        <dbReference type="ARBA" id="ARBA00022448"/>
    </source>
</evidence>
<dbReference type="InterPro" id="IPR027383">
    <property type="entry name" value="Znf_put"/>
</dbReference>
<keyword evidence="5" id="KW-0997">Cell inner membrane</keyword>
<dbReference type="EMBL" id="BMHT01000002">
    <property type="protein sequence ID" value="GGF03123.1"/>
    <property type="molecule type" value="Genomic_DNA"/>
</dbReference>
<gene>
    <name evidence="12" type="ORF">GCM10011383_12580</name>
</gene>
<dbReference type="InterPro" id="IPR008969">
    <property type="entry name" value="CarboxyPept-like_regulatory"/>
</dbReference>
<evidence type="ECO:0000256" key="6">
    <source>
        <dbReference type="ARBA" id="ARBA00022692"/>
    </source>
</evidence>
<dbReference type="Gene3D" id="1.10.10.1320">
    <property type="entry name" value="Anti-sigma factor, zinc-finger domain"/>
    <property type="match status" value="1"/>
</dbReference>
<comment type="caution">
    <text evidence="12">The sequence shown here is derived from an EMBL/GenBank/DDBJ whole genome shotgun (WGS) entry which is preliminary data.</text>
</comment>
<evidence type="ECO:0000256" key="9">
    <source>
        <dbReference type="ARBA" id="ARBA00023136"/>
    </source>
</evidence>
<organism evidence="12 13">
    <name type="scientific">Hymenobacter cavernae</name>
    <dbReference type="NCBI Taxonomy" id="2044852"/>
    <lineage>
        <taxon>Bacteria</taxon>
        <taxon>Pseudomonadati</taxon>
        <taxon>Bacteroidota</taxon>
        <taxon>Cytophagia</taxon>
        <taxon>Cytophagales</taxon>
        <taxon>Hymenobacteraceae</taxon>
        <taxon>Hymenobacter</taxon>
    </lineage>
</organism>
<reference evidence="13" key="1">
    <citation type="journal article" date="2019" name="Int. J. Syst. Evol. Microbiol.">
        <title>The Global Catalogue of Microorganisms (GCM) 10K type strain sequencing project: providing services to taxonomists for standard genome sequencing and annotation.</title>
        <authorList>
            <consortium name="The Broad Institute Genomics Platform"/>
            <consortium name="The Broad Institute Genome Sequencing Center for Infectious Disease"/>
            <person name="Wu L."/>
            <person name="Ma J."/>
        </authorList>
    </citation>
    <scope>NUCLEOTIDE SEQUENCE [LARGE SCALE GENOMIC DNA]</scope>
    <source>
        <strain evidence="13">CGMCC 1.15197</strain>
    </source>
</reference>
<dbReference type="NCBIfam" id="TIGR01352">
    <property type="entry name" value="tonB_Cterm"/>
    <property type="match status" value="1"/>
</dbReference>
<dbReference type="InterPro" id="IPR041916">
    <property type="entry name" value="Anti_sigma_zinc_sf"/>
</dbReference>
<keyword evidence="13" id="KW-1185">Reference proteome</keyword>
<dbReference type="InterPro" id="IPR037682">
    <property type="entry name" value="TonB_C"/>
</dbReference>
<keyword evidence="8 10" id="KW-1133">Transmembrane helix</keyword>